<dbReference type="InterPro" id="IPR055634">
    <property type="entry name" value="DUF7210"/>
</dbReference>
<protein>
    <recommendedName>
        <fullName evidence="2">DUF7210 domain-containing protein</fullName>
    </recommendedName>
</protein>
<feature type="region of interest" description="Disordered" evidence="1">
    <location>
        <begin position="44"/>
        <end position="132"/>
    </location>
</feature>
<feature type="compositionally biased region" description="Polar residues" evidence="1">
    <location>
        <begin position="65"/>
        <end position="83"/>
    </location>
</feature>
<dbReference type="Proteomes" id="UP000271320">
    <property type="component" value="Unassembled WGS sequence"/>
</dbReference>
<evidence type="ECO:0000259" key="2">
    <source>
        <dbReference type="Pfam" id="PF23843"/>
    </source>
</evidence>
<dbReference type="Pfam" id="PF23843">
    <property type="entry name" value="DUF7210"/>
    <property type="match status" value="1"/>
</dbReference>
<name>A0AB37TE43_ACIPI</name>
<dbReference type="EMBL" id="RFEW01000012">
    <property type="protein sequence ID" value="RSO57882.1"/>
    <property type="molecule type" value="Genomic_DNA"/>
</dbReference>
<organism evidence="3 4">
    <name type="scientific">Acinetobacter pittii</name>
    <name type="common">Acinetobacter genomosp. 3</name>
    <dbReference type="NCBI Taxonomy" id="48296"/>
    <lineage>
        <taxon>Bacteria</taxon>
        <taxon>Pseudomonadati</taxon>
        <taxon>Pseudomonadota</taxon>
        <taxon>Gammaproteobacteria</taxon>
        <taxon>Moraxellales</taxon>
        <taxon>Moraxellaceae</taxon>
        <taxon>Acinetobacter</taxon>
        <taxon>Acinetobacter calcoaceticus/baumannii complex</taxon>
    </lineage>
</organism>
<reference evidence="3 4" key="1">
    <citation type="submission" date="2018-10" db="EMBL/GenBank/DDBJ databases">
        <title>GWAS and RNA-Seq identify cryptic mechanisms of antimicrobial resistance in Acinetobacter baumannii.</title>
        <authorList>
            <person name="Sahl J.W."/>
        </authorList>
    </citation>
    <scope>NUCLEOTIDE SEQUENCE [LARGE SCALE GENOMIC DNA]</scope>
    <source>
        <strain evidence="3 4">TG41884</strain>
    </source>
</reference>
<feature type="compositionally biased region" description="Basic and acidic residues" evidence="1">
    <location>
        <begin position="44"/>
        <end position="61"/>
    </location>
</feature>
<feature type="domain" description="DUF7210" evidence="2">
    <location>
        <begin position="4"/>
        <end position="38"/>
    </location>
</feature>
<gene>
    <name evidence="3" type="ORF">EA752_14790</name>
</gene>
<proteinExistence type="predicted"/>
<comment type="caution">
    <text evidence="3">The sequence shown here is derived from an EMBL/GenBank/DDBJ whole genome shotgun (WGS) entry which is preliminary data.</text>
</comment>
<evidence type="ECO:0000313" key="3">
    <source>
        <dbReference type="EMBL" id="RSO57882.1"/>
    </source>
</evidence>
<evidence type="ECO:0000256" key="1">
    <source>
        <dbReference type="SAM" id="MobiDB-lite"/>
    </source>
</evidence>
<evidence type="ECO:0000313" key="4">
    <source>
        <dbReference type="Proteomes" id="UP000271320"/>
    </source>
</evidence>
<sequence>MSKVKVKLLKTFMHDRQVHVIGEIIEVSPSTSQELARLNLVKIIDKDESPSGDKSVTKNEEVTPASGTSGDEQASEETPASDTSGEEQASEETPASDTSGEEQTSEETPTQEAGEEEVKAKSKRTRSAAAKE</sequence>
<accession>A0AB37TE43</accession>
<dbReference type="RefSeq" id="WP_057090805.1">
    <property type="nucleotide sequence ID" value="NZ_BKDB01000010.1"/>
</dbReference>
<dbReference type="AlphaFoldDB" id="A0AB37TE43"/>